<keyword evidence="1" id="KW-0808">Transferase</keyword>
<dbReference type="GO" id="GO:0019748">
    <property type="term" value="P:secondary metabolic process"/>
    <property type="evidence" value="ECO:0007669"/>
    <property type="project" value="InterPro"/>
</dbReference>
<dbReference type="Pfam" id="PF04655">
    <property type="entry name" value="APH_6_hur"/>
    <property type="match status" value="1"/>
</dbReference>
<keyword evidence="1" id="KW-0418">Kinase</keyword>
<name>A0A918VUU0_9HYPH</name>
<sequence length="283" mass="31193">MVNQSPVETALSRAMIRWSLTKSTPVAETPTSWIFRVEQNGRNFAALKILKPLAAEEERRGAGLMQWYAGEGAATIFDTHGDTIFMEWLNGIPLGDAVRKDRDEEAAIAIATVVGQLHRPRPEAPEDLMPLRERFEALFETDVKAWPHTARDLYARANGIAIKLFDKPSAQIPLHGDLHHDNIISSDRGWLAIDPKGLLGDPAYEVANVFQNPAGSTKLAADPKRIAMLADMFEARLGFNRKRVLGWAAAHAALSACWLIETDSPITTQLAVLPPLLAAYDLV</sequence>
<dbReference type="RefSeq" id="WP_189425780.1">
    <property type="nucleotide sequence ID" value="NZ_BMZE01000002.1"/>
</dbReference>
<dbReference type="EMBL" id="BMZE01000002">
    <property type="protein sequence ID" value="GHA26332.1"/>
    <property type="molecule type" value="Genomic_DNA"/>
</dbReference>
<organism evidence="1 2">
    <name type="scientific">Devosia pacifica</name>
    <dbReference type="NCBI Taxonomy" id="1335967"/>
    <lineage>
        <taxon>Bacteria</taxon>
        <taxon>Pseudomonadati</taxon>
        <taxon>Pseudomonadota</taxon>
        <taxon>Alphaproteobacteria</taxon>
        <taxon>Hyphomicrobiales</taxon>
        <taxon>Devosiaceae</taxon>
        <taxon>Devosia</taxon>
    </lineage>
</organism>
<proteinExistence type="predicted"/>
<evidence type="ECO:0000313" key="2">
    <source>
        <dbReference type="Proteomes" id="UP000646579"/>
    </source>
</evidence>
<dbReference type="GO" id="GO:0016301">
    <property type="term" value="F:kinase activity"/>
    <property type="evidence" value="ECO:0007669"/>
    <property type="project" value="UniProtKB-KW"/>
</dbReference>
<accession>A0A918VUU0</accession>
<dbReference type="AlphaFoldDB" id="A0A918VUU0"/>
<dbReference type="Proteomes" id="UP000646579">
    <property type="component" value="Unassembled WGS sequence"/>
</dbReference>
<gene>
    <name evidence="1" type="ORF">GCM10007989_22640</name>
</gene>
<evidence type="ECO:0000313" key="1">
    <source>
        <dbReference type="EMBL" id="GHA26332.1"/>
    </source>
</evidence>
<dbReference type="Gene3D" id="3.90.1200.10">
    <property type="match status" value="1"/>
</dbReference>
<reference evidence="1" key="2">
    <citation type="submission" date="2020-09" db="EMBL/GenBank/DDBJ databases">
        <authorList>
            <person name="Sun Q."/>
            <person name="Kim S."/>
        </authorList>
    </citation>
    <scope>NUCLEOTIDE SEQUENCE</scope>
    <source>
        <strain evidence="1">KCTC 32437</strain>
    </source>
</reference>
<dbReference type="InterPro" id="IPR006748">
    <property type="entry name" value="NH2Glyco/OHUrea_AB-resist_kin"/>
</dbReference>
<keyword evidence="2" id="KW-1185">Reference proteome</keyword>
<reference evidence="1" key="1">
    <citation type="journal article" date="2014" name="Int. J. Syst. Evol. Microbiol.">
        <title>Complete genome sequence of Corynebacterium casei LMG S-19264T (=DSM 44701T), isolated from a smear-ripened cheese.</title>
        <authorList>
            <consortium name="US DOE Joint Genome Institute (JGI-PGF)"/>
            <person name="Walter F."/>
            <person name="Albersmeier A."/>
            <person name="Kalinowski J."/>
            <person name="Ruckert C."/>
        </authorList>
    </citation>
    <scope>NUCLEOTIDE SEQUENCE</scope>
    <source>
        <strain evidence="1">KCTC 32437</strain>
    </source>
</reference>
<dbReference type="GO" id="GO:0016773">
    <property type="term" value="F:phosphotransferase activity, alcohol group as acceptor"/>
    <property type="evidence" value="ECO:0007669"/>
    <property type="project" value="InterPro"/>
</dbReference>
<protein>
    <submittedName>
        <fullName evidence="1">Aminoglycoside/hydroxyurea antibiotic resistance kinase</fullName>
    </submittedName>
</protein>
<comment type="caution">
    <text evidence="1">The sequence shown here is derived from an EMBL/GenBank/DDBJ whole genome shotgun (WGS) entry which is preliminary data.</text>
</comment>
<dbReference type="SUPFAM" id="SSF56112">
    <property type="entry name" value="Protein kinase-like (PK-like)"/>
    <property type="match status" value="1"/>
</dbReference>
<dbReference type="InterPro" id="IPR011009">
    <property type="entry name" value="Kinase-like_dom_sf"/>
</dbReference>